<evidence type="ECO:0000313" key="1">
    <source>
        <dbReference type="EMBL" id="JAH20144.1"/>
    </source>
</evidence>
<sequence>MCSACLMDISDISFPLKRERESILLSPLPCR</sequence>
<dbReference type="AlphaFoldDB" id="A0A0E9QTH2"/>
<accession>A0A0E9QTH2</accession>
<protein>
    <submittedName>
        <fullName evidence="1">Uncharacterized protein</fullName>
    </submittedName>
</protein>
<organism evidence="1">
    <name type="scientific">Anguilla anguilla</name>
    <name type="common">European freshwater eel</name>
    <name type="synonym">Muraena anguilla</name>
    <dbReference type="NCBI Taxonomy" id="7936"/>
    <lineage>
        <taxon>Eukaryota</taxon>
        <taxon>Metazoa</taxon>
        <taxon>Chordata</taxon>
        <taxon>Craniata</taxon>
        <taxon>Vertebrata</taxon>
        <taxon>Euteleostomi</taxon>
        <taxon>Actinopterygii</taxon>
        <taxon>Neopterygii</taxon>
        <taxon>Teleostei</taxon>
        <taxon>Anguilliformes</taxon>
        <taxon>Anguillidae</taxon>
        <taxon>Anguilla</taxon>
    </lineage>
</organism>
<dbReference type="EMBL" id="GBXM01088433">
    <property type="protein sequence ID" value="JAH20144.1"/>
    <property type="molecule type" value="Transcribed_RNA"/>
</dbReference>
<name>A0A0E9QTH2_ANGAN</name>
<reference evidence="1" key="2">
    <citation type="journal article" date="2015" name="Fish Shellfish Immunol.">
        <title>Early steps in the European eel (Anguilla anguilla)-Vibrio vulnificus interaction in the gills: Role of the RtxA13 toxin.</title>
        <authorList>
            <person name="Callol A."/>
            <person name="Pajuelo D."/>
            <person name="Ebbesson L."/>
            <person name="Teles M."/>
            <person name="MacKenzie S."/>
            <person name="Amaro C."/>
        </authorList>
    </citation>
    <scope>NUCLEOTIDE SEQUENCE</scope>
</reference>
<proteinExistence type="predicted"/>
<reference evidence="1" key="1">
    <citation type="submission" date="2014-11" db="EMBL/GenBank/DDBJ databases">
        <authorList>
            <person name="Amaro Gonzalez C."/>
        </authorList>
    </citation>
    <scope>NUCLEOTIDE SEQUENCE</scope>
</reference>